<dbReference type="Proteomes" id="UP000319383">
    <property type="component" value="Chromosome"/>
</dbReference>
<reference evidence="1 2" key="1">
    <citation type="submission" date="2019-02" db="EMBL/GenBank/DDBJ databases">
        <title>Deep-cultivation of Planctomycetes and their phenomic and genomic characterization uncovers novel biology.</title>
        <authorList>
            <person name="Wiegand S."/>
            <person name="Jogler M."/>
            <person name="Boedeker C."/>
            <person name="Pinto D."/>
            <person name="Vollmers J."/>
            <person name="Rivas-Marin E."/>
            <person name="Kohn T."/>
            <person name="Peeters S.H."/>
            <person name="Heuer A."/>
            <person name="Rast P."/>
            <person name="Oberbeckmann S."/>
            <person name="Bunk B."/>
            <person name="Jeske O."/>
            <person name="Meyerdierks A."/>
            <person name="Storesund J.E."/>
            <person name="Kallscheuer N."/>
            <person name="Luecker S."/>
            <person name="Lage O.M."/>
            <person name="Pohl T."/>
            <person name="Merkel B.J."/>
            <person name="Hornburger P."/>
            <person name="Mueller R.-W."/>
            <person name="Bruemmer F."/>
            <person name="Labrenz M."/>
            <person name="Spormann A.M."/>
            <person name="Op den Camp H."/>
            <person name="Overmann J."/>
            <person name="Amann R."/>
            <person name="Jetten M.S.M."/>
            <person name="Mascher T."/>
            <person name="Medema M.H."/>
            <person name="Devos D.P."/>
            <person name="Kaster A.-K."/>
            <person name="Ovreas L."/>
            <person name="Rohde M."/>
            <person name="Galperin M.Y."/>
            <person name="Jogler C."/>
        </authorList>
    </citation>
    <scope>NUCLEOTIDE SEQUENCE [LARGE SCALE GENOMIC DNA]</scope>
    <source>
        <strain evidence="1 2">Mal52</strain>
    </source>
</reference>
<keyword evidence="2" id="KW-1185">Reference proteome</keyword>
<protein>
    <recommendedName>
        <fullName evidence="3">SbsA Ig-like domain-containing protein</fullName>
    </recommendedName>
</protein>
<evidence type="ECO:0000313" key="2">
    <source>
        <dbReference type="Proteomes" id="UP000319383"/>
    </source>
</evidence>
<dbReference type="EMBL" id="CP036276">
    <property type="protein sequence ID" value="QDU44214.1"/>
    <property type="molecule type" value="Genomic_DNA"/>
</dbReference>
<sequence length="408" mass="45736">MRIRTHFLTHRQPLRIGLSCFVAAICLGCNGNVTETGSHTNETPASSTRTAPTTQKLELAKVAIENYQSAFALQGLSAAQIENTTAEHWREHFKVYVGTNIASDQPAMLGTYAVDQQQVVFTPEYGLEPGQTYTAVFAGIDNSGELRRTFEMPTDQAPTITVVTEVFPSREQLPQNLLKFYLHFSAPMRAGDSYRYIHLLDENEKPIADPFLELDQELWNDSRTRFTLLFDPGRIKKGLKPHEDVGPPLLPGRHYTLVIDADWCDTQGNPLAAEFRKSFDVSVPDATQPSVDDWHIEPPQAHTTQPLVIRFDESLDRALLERIFVVAADNVEVVGKIEVTDAETIWRFIPDQPWSVGKFAVIVETTLEDLAGNSLGRPFEVDLSKNQPVSDSEKTRALLFEIAETRIN</sequence>
<organism evidence="1 2">
    <name type="scientific">Symmachiella dynata</name>
    <dbReference type="NCBI Taxonomy" id="2527995"/>
    <lineage>
        <taxon>Bacteria</taxon>
        <taxon>Pseudomonadati</taxon>
        <taxon>Planctomycetota</taxon>
        <taxon>Planctomycetia</taxon>
        <taxon>Planctomycetales</taxon>
        <taxon>Planctomycetaceae</taxon>
        <taxon>Symmachiella</taxon>
    </lineage>
</organism>
<dbReference type="AlphaFoldDB" id="A0A517ZP09"/>
<evidence type="ECO:0000313" key="1">
    <source>
        <dbReference type="EMBL" id="QDU44214.1"/>
    </source>
</evidence>
<evidence type="ECO:0008006" key="3">
    <source>
        <dbReference type="Google" id="ProtNLM"/>
    </source>
</evidence>
<dbReference type="RefSeq" id="WP_145376608.1">
    <property type="nucleotide sequence ID" value="NZ_CP036276.1"/>
</dbReference>
<accession>A0A517ZP09</accession>
<gene>
    <name evidence="1" type="ORF">Mal52_26920</name>
</gene>
<name>A0A517ZP09_9PLAN</name>
<proteinExistence type="predicted"/>
<dbReference type="KEGG" id="sdyn:Mal52_26920"/>